<keyword evidence="7 8" id="KW-0472">Membrane</keyword>
<evidence type="ECO:0000256" key="3">
    <source>
        <dbReference type="ARBA" id="ARBA00022676"/>
    </source>
</evidence>
<accession>A0A1G1W329</accession>
<dbReference type="InterPro" id="IPR038731">
    <property type="entry name" value="RgtA/B/C-like"/>
</dbReference>
<feature type="transmembrane region" description="Helical" evidence="8">
    <location>
        <begin position="323"/>
        <end position="342"/>
    </location>
</feature>
<evidence type="ECO:0000256" key="8">
    <source>
        <dbReference type="SAM" id="Phobius"/>
    </source>
</evidence>
<feature type="transmembrane region" description="Helical" evidence="8">
    <location>
        <begin position="172"/>
        <end position="204"/>
    </location>
</feature>
<evidence type="ECO:0000256" key="2">
    <source>
        <dbReference type="ARBA" id="ARBA00022475"/>
    </source>
</evidence>
<feature type="transmembrane region" description="Helical" evidence="8">
    <location>
        <begin position="386"/>
        <end position="406"/>
    </location>
</feature>
<feature type="transmembrane region" description="Helical" evidence="8">
    <location>
        <begin position="95"/>
        <end position="116"/>
    </location>
</feature>
<dbReference type="GO" id="GO:0005886">
    <property type="term" value="C:plasma membrane"/>
    <property type="evidence" value="ECO:0007669"/>
    <property type="project" value="UniProtKB-SubCell"/>
</dbReference>
<dbReference type="AlphaFoldDB" id="A0A1G1W329"/>
<dbReference type="PANTHER" id="PTHR33908">
    <property type="entry name" value="MANNOSYLTRANSFERASE YKCB-RELATED"/>
    <property type="match status" value="1"/>
</dbReference>
<keyword evidence="6 8" id="KW-1133">Transmembrane helix</keyword>
<dbReference type="PANTHER" id="PTHR33908:SF11">
    <property type="entry name" value="MEMBRANE PROTEIN"/>
    <property type="match status" value="1"/>
</dbReference>
<gene>
    <name evidence="10" type="ORF">A3A65_03045</name>
</gene>
<feature type="transmembrane region" description="Helical" evidence="8">
    <location>
        <begin position="59"/>
        <end position="83"/>
    </location>
</feature>
<keyword evidence="4" id="KW-0808">Transferase</keyword>
<dbReference type="STRING" id="1797593.A3A65_03045"/>
<proteinExistence type="predicted"/>
<feature type="transmembrane region" description="Helical" evidence="8">
    <location>
        <begin position="213"/>
        <end position="230"/>
    </location>
</feature>
<evidence type="ECO:0000259" key="9">
    <source>
        <dbReference type="Pfam" id="PF13231"/>
    </source>
</evidence>
<protein>
    <recommendedName>
        <fullName evidence="9">Glycosyltransferase RgtA/B/C/D-like domain-containing protein</fullName>
    </recommendedName>
</protein>
<evidence type="ECO:0000313" key="10">
    <source>
        <dbReference type="EMBL" id="OGY21994.1"/>
    </source>
</evidence>
<dbReference type="InterPro" id="IPR050297">
    <property type="entry name" value="LipidA_mod_glycosyltrf_83"/>
</dbReference>
<evidence type="ECO:0000313" key="11">
    <source>
        <dbReference type="Proteomes" id="UP000176723"/>
    </source>
</evidence>
<dbReference type="EMBL" id="MHCL01000007">
    <property type="protein sequence ID" value="OGY21994.1"/>
    <property type="molecule type" value="Genomic_DNA"/>
</dbReference>
<feature type="transmembrane region" description="Helical" evidence="8">
    <location>
        <begin position="20"/>
        <end position="39"/>
    </location>
</feature>
<dbReference type="GO" id="GO:0009103">
    <property type="term" value="P:lipopolysaccharide biosynthetic process"/>
    <property type="evidence" value="ECO:0007669"/>
    <property type="project" value="UniProtKB-ARBA"/>
</dbReference>
<reference evidence="10 11" key="1">
    <citation type="journal article" date="2016" name="Nat. Commun.">
        <title>Thousands of microbial genomes shed light on interconnected biogeochemical processes in an aquifer system.</title>
        <authorList>
            <person name="Anantharaman K."/>
            <person name="Brown C.T."/>
            <person name="Hug L.A."/>
            <person name="Sharon I."/>
            <person name="Castelle C.J."/>
            <person name="Probst A.J."/>
            <person name="Thomas B.C."/>
            <person name="Singh A."/>
            <person name="Wilkins M.J."/>
            <person name="Karaoz U."/>
            <person name="Brodie E.L."/>
            <person name="Williams K.H."/>
            <person name="Hubbard S.S."/>
            <person name="Banfield J.F."/>
        </authorList>
    </citation>
    <scope>NUCLEOTIDE SEQUENCE [LARGE SCALE GENOMIC DNA]</scope>
</reference>
<keyword evidence="3" id="KW-0328">Glycosyltransferase</keyword>
<evidence type="ECO:0000256" key="7">
    <source>
        <dbReference type="ARBA" id="ARBA00023136"/>
    </source>
</evidence>
<dbReference type="Proteomes" id="UP000176723">
    <property type="component" value="Unassembled WGS sequence"/>
</dbReference>
<evidence type="ECO:0000256" key="1">
    <source>
        <dbReference type="ARBA" id="ARBA00004651"/>
    </source>
</evidence>
<feature type="domain" description="Glycosyltransferase RgtA/B/C/D-like" evidence="9">
    <location>
        <begin position="76"/>
        <end position="229"/>
    </location>
</feature>
<keyword evidence="5 8" id="KW-0812">Transmembrane</keyword>
<name>A0A1G1W329_9BACT</name>
<feature type="transmembrane region" description="Helical" evidence="8">
    <location>
        <begin position="357"/>
        <end position="379"/>
    </location>
</feature>
<dbReference type="Pfam" id="PF13231">
    <property type="entry name" value="PMT_2"/>
    <property type="match status" value="1"/>
</dbReference>
<evidence type="ECO:0000256" key="4">
    <source>
        <dbReference type="ARBA" id="ARBA00022679"/>
    </source>
</evidence>
<evidence type="ECO:0000256" key="5">
    <source>
        <dbReference type="ARBA" id="ARBA00022692"/>
    </source>
</evidence>
<sequence>MKKTSKKTAANIRRTIPPVLIIILILAAFLRFYKLAPLLHWTLDEEYWSYLPFNITTGYHLPLIGGHVSGTGLYSGPLFVWIMALPSALVNGNPLGIAAFVSGLGVITTAVMYWVGSQLFEKRTGLIAAAVAATSFLWVIYDRKYWNASPIPLLSLLTLLCLQKISQGRRRFVYPLAVILAVAFHAHMTSAVLLVFIAVGWWLLKLPVKKREFMVGLALFMILQLPLLLFEIRHDFLNTRAAVSFLSPDEAGTSLATAVKDVSLLAANTSGRLLYAPLKLDIAKELTLCSQYAGLRFTPPLWAVSLGLAGLAFVLINRKSSGFRLLLLLFLINMIGLIWYRMRAGPGNWYPGQLSEYFFFPSFPAFLLGFASMINWLIVRLGSRAGIAWLALATLLLVNAAAVVTATHSDGFAGKNATVKSVIKLLAGQPFTLAVTSSDPCRIYGYRYLFSVYGREPVASYLDGQFGWLYERRLPDEKPTKRVTIVTNPESIELKMVDVGINIRK</sequence>
<organism evidence="10 11">
    <name type="scientific">Candidatus Chisholmbacteria bacterium RIFCSPLOWO2_01_FULL_49_14</name>
    <dbReference type="NCBI Taxonomy" id="1797593"/>
    <lineage>
        <taxon>Bacteria</taxon>
        <taxon>Candidatus Chisholmiibacteriota</taxon>
    </lineage>
</organism>
<comment type="caution">
    <text evidence="10">The sequence shown here is derived from an EMBL/GenBank/DDBJ whole genome shotgun (WGS) entry which is preliminary data.</text>
</comment>
<keyword evidence="2" id="KW-1003">Cell membrane</keyword>
<feature type="transmembrane region" description="Helical" evidence="8">
    <location>
        <begin position="122"/>
        <end position="141"/>
    </location>
</feature>
<dbReference type="GO" id="GO:0016763">
    <property type="term" value="F:pentosyltransferase activity"/>
    <property type="evidence" value="ECO:0007669"/>
    <property type="project" value="TreeGrafter"/>
</dbReference>
<evidence type="ECO:0000256" key="6">
    <source>
        <dbReference type="ARBA" id="ARBA00022989"/>
    </source>
</evidence>
<comment type="subcellular location">
    <subcellularLocation>
        <location evidence="1">Cell membrane</location>
        <topology evidence="1">Multi-pass membrane protein</topology>
    </subcellularLocation>
</comment>